<dbReference type="Pfam" id="PF03475">
    <property type="entry name" value="YiiM_3-alpha"/>
    <property type="match status" value="1"/>
</dbReference>
<dbReference type="Pfam" id="PF03473">
    <property type="entry name" value="MOSC"/>
    <property type="match status" value="1"/>
</dbReference>
<dbReference type="GO" id="GO:0003824">
    <property type="term" value="F:catalytic activity"/>
    <property type="evidence" value="ECO:0007669"/>
    <property type="project" value="InterPro"/>
</dbReference>
<organism evidence="2 3">
    <name type="scientific">Cohnella rhizosphaerae</name>
    <dbReference type="NCBI Taxonomy" id="1457232"/>
    <lineage>
        <taxon>Bacteria</taxon>
        <taxon>Bacillati</taxon>
        <taxon>Bacillota</taxon>
        <taxon>Bacilli</taxon>
        <taxon>Bacillales</taxon>
        <taxon>Paenibacillaceae</taxon>
        <taxon>Cohnella</taxon>
    </lineage>
</organism>
<evidence type="ECO:0000313" key="2">
    <source>
        <dbReference type="EMBL" id="MDG0812909.1"/>
    </source>
</evidence>
<dbReference type="AlphaFoldDB" id="A0A9X4QVT2"/>
<evidence type="ECO:0000313" key="3">
    <source>
        <dbReference type="Proteomes" id="UP001153404"/>
    </source>
</evidence>
<evidence type="ECO:0000259" key="1">
    <source>
        <dbReference type="PROSITE" id="PS51340"/>
    </source>
</evidence>
<dbReference type="PANTHER" id="PTHR30212">
    <property type="entry name" value="PROTEIN YIIM"/>
    <property type="match status" value="1"/>
</dbReference>
<dbReference type="RefSeq" id="WP_277536542.1">
    <property type="nucleotide sequence ID" value="NZ_JAPDIA010000008.1"/>
</dbReference>
<dbReference type="InterPro" id="IPR011037">
    <property type="entry name" value="Pyrv_Knase-like_insert_dom_sf"/>
</dbReference>
<dbReference type="SUPFAM" id="SSF50800">
    <property type="entry name" value="PK beta-barrel domain-like"/>
    <property type="match status" value="1"/>
</dbReference>
<proteinExistence type="predicted"/>
<dbReference type="InterPro" id="IPR005163">
    <property type="entry name" value="Tri_helical_YiiM-like"/>
</dbReference>
<dbReference type="PANTHER" id="PTHR30212:SF2">
    <property type="entry name" value="PROTEIN YIIM"/>
    <property type="match status" value="1"/>
</dbReference>
<feature type="domain" description="MOSC" evidence="1">
    <location>
        <begin position="42"/>
        <end position="176"/>
    </location>
</feature>
<name>A0A9X4QVT2_9BACL</name>
<dbReference type="Gene3D" id="2.40.33.20">
    <property type="entry name" value="PK beta-barrel domain-like"/>
    <property type="match status" value="1"/>
</dbReference>
<sequence length="228" mass="24688">MSNSSAPRAALERSYPLLSVNVGAAREAAFKGKPAKSGIYKEKALGAVTVRLEGLSGDEQADTVNHGGPDKAVCAYPYRHYAFWEERLGSPLAFGAFGENFTIDEIDESEVCVGDIFKIGEVALQISQPRVPCWKLAMKWGVDELPALVRDTGKTGFYFRVLTPGEVEPGELVLVSRDPAGVTVEEANAVMHRGKADRAGMLRLHAVDALADAWRETLTARLSRLAQA</sequence>
<dbReference type="EMBL" id="JAPDIA010000008">
    <property type="protein sequence ID" value="MDG0812909.1"/>
    <property type="molecule type" value="Genomic_DNA"/>
</dbReference>
<reference evidence="2" key="1">
    <citation type="submission" date="2022-10" db="EMBL/GenBank/DDBJ databases">
        <title>Comparative genomic analysis of Cohnella hashimotonis sp. nov., isolated from the International Space Station.</title>
        <authorList>
            <person name="Simpson A."/>
            <person name="Venkateswaran K."/>
        </authorList>
    </citation>
    <scope>NUCLEOTIDE SEQUENCE</scope>
    <source>
        <strain evidence="2">DSM 28161</strain>
    </source>
</reference>
<dbReference type="PROSITE" id="PS51340">
    <property type="entry name" value="MOSC"/>
    <property type="match status" value="1"/>
</dbReference>
<dbReference type="GO" id="GO:0030170">
    <property type="term" value="F:pyridoxal phosphate binding"/>
    <property type="evidence" value="ECO:0007669"/>
    <property type="project" value="InterPro"/>
</dbReference>
<dbReference type="GO" id="GO:0030151">
    <property type="term" value="F:molybdenum ion binding"/>
    <property type="evidence" value="ECO:0007669"/>
    <property type="project" value="InterPro"/>
</dbReference>
<dbReference type="Proteomes" id="UP001153404">
    <property type="component" value="Unassembled WGS sequence"/>
</dbReference>
<comment type="caution">
    <text evidence="2">The sequence shown here is derived from an EMBL/GenBank/DDBJ whole genome shotgun (WGS) entry which is preliminary data.</text>
</comment>
<gene>
    <name evidence="2" type="ORF">OMP40_29005</name>
</gene>
<dbReference type="InterPro" id="IPR052353">
    <property type="entry name" value="Benzoxazolinone_Detox_Enz"/>
</dbReference>
<accession>A0A9X4QVT2</accession>
<dbReference type="InterPro" id="IPR005302">
    <property type="entry name" value="MoCF_Sase_C"/>
</dbReference>
<protein>
    <submittedName>
        <fullName evidence="2">MOSC domain-containing protein</fullName>
    </submittedName>
</protein>
<keyword evidence="3" id="KW-1185">Reference proteome</keyword>